<dbReference type="Proteomes" id="UP000282321">
    <property type="component" value="Unassembled WGS sequence"/>
</dbReference>
<gene>
    <name evidence="1" type="ORF">DRP44_07925</name>
</gene>
<evidence type="ECO:0000313" key="2">
    <source>
        <dbReference type="Proteomes" id="UP000282321"/>
    </source>
</evidence>
<dbReference type="EMBL" id="QNBC01000142">
    <property type="protein sequence ID" value="RKX64665.1"/>
    <property type="molecule type" value="Genomic_DNA"/>
</dbReference>
<comment type="caution">
    <text evidence="1">The sequence shown here is derived from an EMBL/GenBank/DDBJ whole genome shotgun (WGS) entry which is preliminary data.</text>
</comment>
<dbReference type="AlphaFoldDB" id="A0A660S4V9"/>
<sequence>MENKFSFHNHSVFSNDKFLKNETPYMILKQIRIDKIRFTAITDARSDTFFDYIVKNRREYTRLCEIEPINKAIIRLIFDNWEGFLLRGMEKHDYNGHLLIIGTEKRIIYKRSYSINDWINFTHDYGGICGAAHPTLRFVGGMGEKMMMKYIDKLDFIESFNAQLVFYKKANFRAEKISKRYNSPGIATSDSHNHKNLAKSYFYTNESVDPDIGAIKTLIKQKKFKNVKRYISYADLIRTYILGRL</sequence>
<dbReference type="Gene3D" id="3.20.20.140">
    <property type="entry name" value="Metal-dependent hydrolases"/>
    <property type="match status" value="1"/>
</dbReference>
<evidence type="ECO:0000313" key="1">
    <source>
        <dbReference type="EMBL" id="RKX64665.1"/>
    </source>
</evidence>
<reference evidence="1 2" key="1">
    <citation type="submission" date="2018-06" db="EMBL/GenBank/DDBJ databases">
        <title>Extensive metabolic versatility and redundancy in microbially diverse, dynamic hydrothermal sediments.</title>
        <authorList>
            <person name="Dombrowski N."/>
            <person name="Teske A."/>
            <person name="Baker B.J."/>
        </authorList>
    </citation>
    <scope>NUCLEOTIDE SEQUENCE [LARGE SCALE GENOMIC DNA]</scope>
    <source>
        <strain evidence="1">B35_G9</strain>
    </source>
</reference>
<accession>A0A660S4V9</accession>
<dbReference type="SUPFAM" id="SSF89550">
    <property type="entry name" value="PHP domain-like"/>
    <property type="match status" value="1"/>
</dbReference>
<proteinExistence type="predicted"/>
<organism evidence="1 2">
    <name type="scientific">candidate division TA06 bacterium</name>
    <dbReference type="NCBI Taxonomy" id="2250710"/>
    <lineage>
        <taxon>Bacteria</taxon>
        <taxon>Bacteria division TA06</taxon>
    </lineage>
</organism>
<evidence type="ECO:0008006" key="3">
    <source>
        <dbReference type="Google" id="ProtNLM"/>
    </source>
</evidence>
<dbReference type="InterPro" id="IPR016195">
    <property type="entry name" value="Pol/histidinol_Pase-like"/>
</dbReference>
<name>A0A660S4V9_UNCT6</name>
<protein>
    <recommendedName>
        <fullName evidence="3">Histidinol-phosphatase</fullName>
    </recommendedName>
</protein>